<dbReference type="Pfam" id="PF13424">
    <property type="entry name" value="TPR_12"/>
    <property type="match status" value="1"/>
</dbReference>
<dbReference type="OMA" id="HYEKLQW"/>
<dbReference type="Pfam" id="PF13374">
    <property type="entry name" value="TPR_10"/>
    <property type="match status" value="1"/>
</dbReference>
<keyword evidence="1" id="KW-0802">TPR repeat</keyword>
<proteinExistence type="predicted"/>
<evidence type="ECO:0000313" key="2">
    <source>
        <dbReference type="EMBL" id="CAD8098986.1"/>
    </source>
</evidence>
<dbReference type="InterPro" id="IPR019734">
    <property type="entry name" value="TPR_rpt"/>
</dbReference>
<dbReference type="AlphaFoldDB" id="A0A8S1P7H5"/>
<evidence type="ECO:0000256" key="1">
    <source>
        <dbReference type="PROSITE-ProRule" id="PRU00339"/>
    </source>
</evidence>
<protein>
    <recommendedName>
        <fullName evidence="4">Tetratricopeptide repeat protein</fullName>
    </recommendedName>
</protein>
<name>A0A8S1P7H5_PARPR</name>
<dbReference type="Proteomes" id="UP000688137">
    <property type="component" value="Unassembled WGS sequence"/>
</dbReference>
<comment type="caution">
    <text evidence="2">The sequence shown here is derived from an EMBL/GenBank/DDBJ whole genome shotgun (WGS) entry which is preliminary data.</text>
</comment>
<sequence>MQQDYDRIDKDTLKRDHQLNGLLSKIRDSVMKGQIVEVKTRANSQYQLENNSKQSSGVSSMSNSLIKNHKSNKNDVIRDLDEIIISSERDNQQIIRLTNSYCQCPPKVKCEIVKPVVLDHHLSSEITFESFPSKLDLNNTLYSVDKQLDDIETNQDTGNCVEFIKILKKITEDLQEYMKKNIDSKKLQIANGIQMVRTLCLLTRFYKQIADFPHAIRSLKKIKRMFKISDPNLIGKIQIELGKLYFLNQSYVIAQKTFYEALLHYEKLQWKSEISSILLWIAKLNSWTKNFEIAKKLIYGAISILKEYLEDDDEQIAEAYVILGECDYLAKNYEQALQFLMKAIQMKFTKYKTYYHIKFVEVYNLVGLTYRLVPDIQQSLKYFLQALQCFQYNCVQRAQILNNIAVIYQSLGNIERAQKCHVKAKEIYTTFLPNQHYQMERLLLNQTCLSPQQ</sequence>
<evidence type="ECO:0008006" key="4">
    <source>
        <dbReference type="Google" id="ProtNLM"/>
    </source>
</evidence>
<feature type="repeat" description="TPR" evidence="1">
    <location>
        <begin position="317"/>
        <end position="350"/>
    </location>
</feature>
<reference evidence="2" key="1">
    <citation type="submission" date="2021-01" db="EMBL/GenBank/DDBJ databases">
        <authorList>
            <consortium name="Genoscope - CEA"/>
            <person name="William W."/>
        </authorList>
    </citation>
    <scope>NUCLEOTIDE SEQUENCE</scope>
</reference>
<evidence type="ECO:0000313" key="3">
    <source>
        <dbReference type="Proteomes" id="UP000688137"/>
    </source>
</evidence>
<dbReference type="SMART" id="SM00028">
    <property type="entry name" value="TPR"/>
    <property type="match status" value="4"/>
</dbReference>
<keyword evidence="3" id="KW-1185">Reference proteome</keyword>
<organism evidence="2 3">
    <name type="scientific">Paramecium primaurelia</name>
    <dbReference type="NCBI Taxonomy" id="5886"/>
    <lineage>
        <taxon>Eukaryota</taxon>
        <taxon>Sar</taxon>
        <taxon>Alveolata</taxon>
        <taxon>Ciliophora</taxon>
        <taxon>Intramacronucleata</taxon>
        <taxon>Oligohymenophorea</taxon>
        <taxon>Peniculida</taxon>
        <taxon>Parameciidae</taxon>
        <taxon>Paramecium</taxon>
    </lineage>
</organism>
<dbReference type="PROSITE" id="PS50005">
    <property type="entry name" value="TPR"/>
    <property type="match status" value="1"/>
</dbReference>
<dbReference type="EMBL" id="CAJJDM010000111">
    <property type="protein sequence ID" value="CAD8098986.1"/>
    <property type="molecule type" value="Genomic_DNA"/>
</dbReference>
<gene>
    <name evidence="2" type="ORF">PPRIM_AZ9-3.1.T1080111</name>
</gene>
<accession>A0A8S1P7H5</accession>